<protein>
    <recommendedName>
        <fullName evidence="3">Replication-associated protein G2P N-terminal domain-containing protein</fullName>
    </recommendedName>
</protein>
<keyword evidence="2" id="KW-1185">Reference proteome</keyword>
<accession>A0ABS1HPX1</accession>
<comment type="caution">
    <text evidence="1">The sequence shown here is derived from an EMBL/GenBank/DDBJ whole genome shotgun (WGS) entry which is preliminary data.</text>
</comment>
<proteinExistence type="predicted"/>
<sequence>MYDYIKALSVFVNTEKLLQCHELSFTTPFDESTGEIHRRKSKVAQYKGMCLALKGSELKITGSLHKMKNDGCHNYDDFKYDDVCRIINELGFLIGANATEIPLNNLEFGVNLAIDYNPSLFLRDLLTHRSIPFNTTKTSSKHFCQAEHHTYRMKIYNKGLQYSQGNILRIELKYNKMRNLNKIGLNSLSDLMNLDIWIKLGSILANEFNQVIYVNSSIDIQKLSVKERLFYKKVDNPKYWTGDEPRHKKLRSRKKLSQIIDDYSVSKYPTPDDIKNKVEKLKSVTFAPHCQKVQNVTFAPIDIFPKTGKCNVRTF</sequence>
<evidence type="ECO:0008006" key="3">
    <source>
        <dbReference type="Google" id="ProtNLM"/>
    </source>
</evidence>
<reference evidence="1 2" key="1">
    <citation type="submission" date="2021-01" db="EMBL/GenBank/DDBJ databases">
        <title>Carboxyliciviraga sp.nov., isolated from coastal sediments.</title>
        <authorList>
            <person name="Lu D."/>
            <person name="Zhang T."/>
        </authorList>
    </citation>
    <scope>NUCLEOTIDE SEQUENCE [LARGE SCALE GENOMIC DNA]</scope>
    <source>
        <strain evidence="1 2">N1Y132</strain>
    </source>
</reference>
<evidence type="ECO:0000313" key="2">
    <source>
        <dbReference type="Proteomes" id="UP000605676"/>
    </source>
</evidence>
<gene>
    <name evidence="1" type="ORF">JIV24_20475</name>
</gene>
<evidence type="ECO:0000313" key="1">
    <source>
        <dbReference type="EMBL" id="MBK3519728.1"/>
    </source>
</evidence>
<dbReference type="RefSeq" id="WP_200466947.1">
    <property type="nucleotide sequence ID" value="NZ_JAENRR010000087.1"/>
</dbReference>
<organism evidence="1 2">
    <name type="scientific">Carboxylicivirga marina</name>
    <dbReference type="NCBI Taxonomy" id="2800988"/>
    <lineage>
        <taxon>Bacteria</taxon>
        <taxon>Pseudomonadati</taxon>
        <taxon>Bacteroidota</taxon>
        <taxon>Bacteroidia</taxon>
        <taxon>Marinilabiliales</taxon>
        <taxon>Marinilabiliaceae</taxon>
        <taxon>Carboxylicivirga</taxon>
    </lineage>
</organism>
<name>A0ABS1HPX1_9BACT</name>
<dbReference type="EMBL" id="JAENRR010000087">
    <property type="protein sequence ID" value="MBK3519728.1"/>
    <property type="molecule type" value="Genomic_DNA"/>
</dbReference>
<dbReference type="Proteomes" id="UP000605676">
    <property type="component" value="Unassembled WGS sequence"/>
</dbReference>